<dbReference type="OrthoDB" id="9803470at2"/>
<dbReference type="InterPro" id="IPR014284">
    <property type="entry name" value="RNA_pol_sigma-70_dom"/>
</dbReference>
<evidence type="ECO:0000259" key="6">
    <source>
        <dbReference type="Pfam" id="PF08281"/>
    </source>
</evidence>
<feature type="domain" description="RNA polymerase sigma factor 70 region 4 type 2" evidence="6">
    <location>
        <begin position="121"/>
        <end position="172"/>
    </location>
</feature>
<gene>
    <name evidence="7" type="ORF">AE618_15420</name>
</gene>
<dbReference type="Gene3D" id="1.10.10.10">
    <property type="entry name" value="Winged helix-like DNA-binding domain superfamily/Winged helix DNA-binding domain"/>
    <property type="match status" value="1"/>
</dbReference>
<protein>
    <submittedName>
        <fullName evidence="7">RNA polymerase sigma factor</fullName>
    </submittedName>
</protein>
<dbReference type="RefSeq" id="WP_054209950.1">
    <property type="nucleotide sequence ID" value="NZ_LGSZ01000047.1"/>
</dbReference>
<dbReference type="PATRIC" id="fig|1526658.3.peg.4456"/>
<dbReference type="Pfam" id="PF04542">
    <property type="entry name" value="Sigma70_r2"/>
    <property type="match status" value="1"/>
</dbReference>
<organism evidence="7 8">
    <name type="scientific">Bosea vaviloviae</name>
    <dbReference type="NCBI Taxonomy" id="1526658"/>
    <lineage>
        <taxon>Bacteria</taxon>
        <taxon>Pseudomonadati</taxon>
        <taxon>Pseudomonadota</taxon>
        <taxon>Alphaproteobacteria</taxon>
        <taxon>Hyphomicrobiales</taxon>
        <taxon>Boseaceae</taxon>
        <taxon>Bosea</taxon>
    </lineage>
</organism>
<dbReference type="Gene3D" id="1.10.1740.10">
    <property type="match status" value="1"/>
</dbReference>
<comment type="similarity">
    <text evidence="1">Belongs to the sigma-70 factor family. ECF subfamily.</text>
</comment>
<dbReference type="PANTHER" id="PTHR43133">
    <property type="entry name" value="RNA POLYMERASE ECF-TYPE SIGMA FACTO"/>
    <property type="match status" value="1"/>
</dbReference>
<keyword evidence="8" id="KW-1185">Reference proteome</keyword>
<evidence type="ECO:0000256" key="2">
    <source>
        <dbReference type="ARBA" id="ARBA00023015"/>
    </source>
</evidence>
<evidence type="ECO:0000256" key="3">
    <source>
        <dbReference type="ARBA" id="ARBA00023082"/>
    </source>
</evidence>
<evidence type="ECO:0000313" key="7">
    <source>
        <dbReference type="EMBL" id="KPH79946.1"/>
    </source>
</evidence>
<evidence type="ECO:0000256" key="1">
    <source>
        <dbReference type="ARBA" id="ARBA00010641"/>
    </source>
</evidence>
<dbReference type="InterPro" id="IPR013249">
    <property type="entry name" value="RNA_pol_sigma70_r4_t2"/>
</dbReference>
<keyword evidence="3" id="KW-0731">Sigma factor</keyword>
<keyword evidence="2" id="KW-0805">Transcription regulation</keyword>
<proteinExistence type="inferred from homology"/>
<comment type="caution">
    <text evidence="7">The sequence shown here is derived from an EMBL/GenBank/DDBJ whole genome shotgun (WGS) entry which is preliminary data.</text>
</comment>
<evidence type="ECO:0000313" key="8">
    <source>
        <dbReference type="Proteomes" id="UP000037822"/>
    </source>
</evidence>
<dbReference type="InterPro" id="IPR007627">
    <property type="entry name" value="RNA_pol_sigma70_r2"/>
</dbReference>
<dbReference type="PANTHER" id="PTHR43133:SF32">
    <property type="entry name" value="BLR3042 PROTEIN"/>
    <property type="match status" value="1"/>
</dbReference>
<dbReference type="EMBL" id="LGSZ01000047">
    <property type="protein sequence ID" value="KPH79946.1"/>
    <property type="molecule type" value="Genomic_DNA"/>
</dbReference>
<accession>A0A0N1FGY7</accession>
<dbReference type="CDD" id="cd06171">
    <property type="entry name" value="Sigma70_r4"/>
    <property type="match status" value="1"/>
</dbReference>
<dbReference type="GO" id="GO:0016987">
    <property type="term" value="F:sigma factor activity"/>
    <property type="evidence" value="ECO:0007669"/>
    <property type="project" value="UniProtKB-KW"/>
</dbReference>
<dbReference type="SUPFAM" id="SSF88946">
    <property type="entry name" value="Sigma2 domain of RNA polymerase sigma factors"/>
    <property type="match status" value="1"/>
</dbReference>
<dbReference type="InterPro" id="IPR039425">
    <property type="entry name" value="RNA_pol_sigma-70-like"/>
</dbReference>
<dbReference type="InterPro" id="IPR036388">
    <property type="entry name" value="WH-like_DNA-bd_sf"/>
</dbReference>
<feature type="domain" description="RNA polymerase sigma-70 region 2" evidence="5">
    <location>
        <begin position="24"/>
        <end position="90"/>
    </location>
</feature>
<dbReference type="GO" id="GO:0006352">
    <property type="term" value="P:DNA-templated transcription initiation"/>
    <property type="evidence" value="ECO:0007669"/>
    <property type="project" value="InterPro"/>
</dbReference>
<dbReference type="InterPro" id="IPR013324">
    <property type="entry name" value="RNA_pol_sigma_r3/r4-like"/>
</dbReference>
<dbReference type="SUPFAM" id="SSF88659">
    <property type="entry name" value="Sigma3 and sigma4 domains of RNA polymerase sigma factors"/>
    <property type="match status" value="1"/>
</dbReference>
<keyword evidence="4" id="KW-0804">Transcription</keyword>
<dbReference type="Proteomes" id="UP000037822">
    <property type="component" value="Unassembled WGS sequence"/>
</dbReference>
<evidence type="ECO:0000256" key="4">
    <source>
        <dbReference type="ARBA" id="ARBA00023163"/>
    </source>
</evidence>
<reference evidence="7 8" key="1">
    <citation type="submission" date="2015-07" db="EMBL/GenBank/DDBJ databases">
        <title>Whole genome sequencing of Bosea vaviloviae isolated from cave pool.</title>
        <authorList>
            <person name="Tan N.E.H."/>
            <person name="Lee Y.P."/>
            <person name="Gan H.M."/>
            <person name="Barton H."/>
            <person name="Savka M.A."/>
        </authorList>
    </citation>
    <scope>NUCLEOTIDE SEQUENCE [LARGE SCALE GENOMIC DNA]</scope>
    <source>
        <strain evidence="7 8">SD260</strain>
    </source>
</reference>
<dbReference type="InterPro" id="IPR013325">
    <property type="entry name" value="RNA_pol_sigma_r2"/>
</dbReference>
<dbReference type="AlphaFoldDB" id="A0A0N1FGY7"/>
<sequence>MHTESDEDLVKRIASADRLAMKVLFSRHQTRVYRFALRLLRDETMAEDVTGDVFMDLWRQADRFEARSSVTTWLLTIARNKSYSALRKRRDAALDDEFAESIEDDGDDPEIVLQKQDKGLAIRACLNQLSREHREVIDLVYYHEGSVEEVAKIVGIPENTVKTRLFHARKKLGELLKAAGIDRGWP</sequence>
<name>A0A0N1FGY7_9HYPH</name>
<dbReference type="Pfam" id="PF08281">
    <property type="entry name" value="Sigma70_r4_2"/>
    <property type="match status" value="1"/>
</dbReference>
<dbReference type="NCBIfam" id="NF009168">
    <property type="entry name" value="PRK12515.1"/>
    <property type="match status" value="1"/>
</dbReference>
<dbReference type="GO" id="GO:0003677">
    <property type="term" value="F:DNA binding"/>
    <property type="evidence" value="ECO:0007669"/>
    <property type="project" value="InterPro"/>
</dbReference>
<dbReference type="NCBIfam" id="TIGR02937">
    <property type="entry name" value="sigma70-ECF"/>
    <property type="match status" value="1"/>
</dbReference>
<evidence type="ECO:0000259" key="5">
    <source>
        <dbReference type="Pfam" id="PF04542"/>
    </source>
</evidence>